<sequence length="192" mass="22593">MYQTLRVEREELECYFRRTRNFKFEPPDIVELRENFQGMNNFIFSDAYSNLVMYIIVDWHQYSISGDRRAFDCLLVACMSMCLILKAALNQNVTSRLHKTIDLIFGIRDDLGDTNAIVFLVYLSRKVNQTLLSSVIDYLCELSMIPKEVFEDLSEIESNMNEKALYCRDLALVNLLNRPQDVVEDREERTMD</sequence>
<name>A0A0C2IIT5_THEKT</name>
<dbReference type="AlphaFoldDB" id="A0A0C2IIT5"/>
<organism evidence="1 2">
    <name type="scientific">Thelohanellus kitauei</name>
    <name type="common">Myxosporean</name>
    <dbReference type="NCBI Taxonomy" id="669202"/>
    <lineage>
        <taxon>Eukaryota</taxon>
        <taxon>Metazoa</taxon>
        <taxon>Cnidaria</taxon>
        <taxon>Myxozoa</taxon>
        <taxon>Myxosporea</taxon>
        <taxon>Bivalvulida</taxon>
        <taxon>Platysporina</taxon>
        <taxon>Myxobolidae</taxon>
        <taxon>Thelohanellus</taxon>
    </lineage>
</organism>
<dbReference type="EMBL" id="JWZT01003927">
    <property type="protein sequence ID" value="KII65254.1"/>
    <property type="molecule type" value="Genomic_DNA"/>
</dbReference>
<accession>A0A0C2IIT5</accession>
<comment type="caution">
    <text evidence="1">The sequence shown here is derived from an EMBL/GenBank/DDBJ whole genome shotgun (WGS) entry which is preliminary data.</text>
</comment>
<proteinExistence type="predicted"/>
<reference evidence="1 2" key="1">
    <citation type="journal article" date="2014" name="Genome Biol. Evol.">
        <title>The genome of the myxosporean Thelohanellus kitauei shows adaptations to nutrient acquisition within its fish host.</title>
        <authorList>
            <person name="Yang Y."/>
            <person name="Xiong J."/>
            <person name="Zhou Z."/>
            <person name="Huo F."/>
            <person name="Miao W."/>
            <person name="Ran C."/>
            <person name="Liu Y."/>
            <person name="Zhang J."/>
            <person name="Feng J."/>
            <person name="Wang M."/>
            <person name="Wang M."/>
            <person name="Wang L."/>
            <person name="Yao B."/>
        </authorList>
    </citation>
    <scope>NUCLEOTIDE SEQUENCE [LARGE SCALE GENOMIC DNA]</scope>
    <source>
        <strain evidence="1">Wuqing</strain>
    </source>
</reference>
<protein>
    <submittedName>
        <fullName evidence="1">Uncharacterized protein</fullName>
    </submittedName>
</protein>
<gene>
    <name evidence="1" type="ORF">RF11_08093</name>
</gene>
<evidence type="ECO:0000313" key="1">
    <source>
        <dbReference type="EMBL" id="KII65254.1"/>
    </source>
</evidence>
<dbReference type="Proteomes" id="UP000031668">
    <property type="component" value="Unassembled WGS sequence"/>
</dbReference>
<keyword evidence="2" id="KW-1185">Reference proteome</keyword>
<evidence type="ECO:0000313" key="2">
    <source>
        <dbReference type="Proteomes" id="UP000031668"/>
    </source>
</evidence>